<dbReference type="NCBIfam" id="NF008235">
    <property type="entry name" value="PRK11006.1"/>
    <property type="match status" value="1"/>
</dbReference>
<evidence type="ECO:0000259" key="19">
    <source>
        <dbReference type="PROSITE" id="PS50109"/>
    </source>
</evidence>
<accession>A0ABS5I0E1</accession>
<feature type="domain" description="Histidine kinase" evidence="19">
    <location>
        <begin position="212"/>
        <end position="427"/>
    </location>
</feature>
<comment type="caution">
    <text evidence="20">The sequence shown here is derived from an EMBL/GenBank/DDBJ whole genome shotgun (WGS) entry which is preliminary data.</text>
</comment>
<keyword evidence="5" id="KW-0813">Transport</keyword>
<dbReference type="Gene3D" id="3.30.565.10">
    <property type="entry name" value="Histidine kinase-like ATPase, C-terminal domain"/>
    <property type="match status" value="1"/>
</dbReference>
<dbReference type="NCBIfam" id="TIGR02966">
    <property type="entry name" value="phoR_proteo"/>
    <property type="match status" value="1"/>
</dbReference>
<dbReference type="Pfam" id="PF02518">
    <property type="entry name" value="HATPase_c"/>
    <property type="match status" value="1"/>
</dbReference>
<evidence type="ECO:0000256" key="9">
    <source>
        <dbReference type="ARBA" id="ARBA00022679"/>
    </source>
</evidence>
<keyword evidence="10 18" id="KW-0812">Transmembrane</keyword>
<keyword evidence="15" id="KW-0902">Two-component regulatory system</keyword>
<evidence type="ECO:0000256" key="6">
    <source>
        <dbReference type="ARBA" id="ARBA00022475"/>
    </source>
</evidence>
<keyword evidence="12 20" id="KW-0418">Kinase</keyword>
<evidence type="ECO:0000256" key="3">
    <source>
        <dbReference type="ARBA" id="ARBA00012438"/>
    </source>
</evidence>
<dbReference type="SUPFAM" id="SSF55785">
    <property type="entry name" value="PYP-like sensor domain (PAS domain)"/>
    <property type="match status" value="1"/>
</dbReference>
<comment type="catalytic activity">
    <reaction evidence="1">
        <text>ATP + protein L-histidine = ADP + protein N-phospho-L-histidine.</text>
        <dbReference type="EC" id="2.7.13.3"/>
    </reaction>
</comment>
<dbReference type="PANTHER" id="PTHR45453">
    <property type="entry name" value="PHOSPHATE REGULON SENSOR PROTEIN PHOR"/>
    <property type="match status" value="1"/>
</dbReference>
<organism evidence="20 21">
    <name type="scientific">Shewanella intestini</name>
    <dbReference type="NCBI Taxonomy" id="2017544"/>
    <lineage>
        <taxon>Bacteria</taxon>
        <taxon>Pseudomonadati</taxon>
        <taxon>Pseudomonadota</taxon>
        <taxon>Gammaproteobacteria</taxon>
        <taxon>Alteromonadales</taxon>
        <taxon>Shewanellaceae</taxon>
        <taxon>Shewanella</taxon>
    </lineage>
</organism>
<dbReference type="InterPro" id="IPR035965">
    <property type="entry name" value="PAS-like_dom_sf"/>
</dbReference>
<dbReference type="InterPro" id="IPR036097">
    <property type="entry name" value="HisK_dim/P_sf"/>
</dbReference>
<comment type="function">
    <text evidence="17">Member of the two-component regulatory system PhoR/PhoB involved in the phosphate regulon genes expression. PhoR may function as a membrane-associated protein kinase that phosphorylates PhoB in response to environmental signals.</text>
</comment>
<dbReference type="InterPro" id="IPR003594">
    <property type="entry name" value="HATPase_dom"/>
</dbReference>
<dbReference type="CDD" id="cd00082">
    <property type="entry name" value="HisKA"/>
    <property type="match status" value="1"/>
</dbReference>
<dbReference type="PROSITE" id="PS50109">
    <property type="entry name" value="HIS_KIN"/>
    <property type="match status" value="1"/>
</dbReference>
<dbReference type="SUPFAM" id="SSF47384">
    <property type="entry name" value="Homodimeric domain of signal transducing histidine kinase"/>
    <property type="match status" value="1"/>
</dbReference>
<keyword evidence="21" id="KW-1185">Reference proteome</keyword>
<evidence type="ECO:0000313" key="21">
    <source>
        <dbReference type="Proteomes" id="UP000811844"/>
    </source>
</evidence>
<keyword evidence="11" id="KW-0547">Nucleotide-binding</keyword>
<dbReference type="SMART" id="SM00388">
    <property type="entry name" value="HisKA"/>
    <property type="match status" value="1"/>
</dbReference>
<evidence type="ECO:0000256" key="2">
    <source>
        <dbReference type="ARBA" id="ARBA00004236"/>
    </source>
</evidence>
<evidence type="ECO:0000256" key="13">
    <source>
        <dbReference type="ARBA" id="ARBA00022840"/>
    </source>
</evidence>
<feature type="transmembrane region" description="Helical" evidence="18">
    <location>
        <begin position="12"/>
        <end position="45"/>
    </location>
</feature>
<keyword evidence="7" id="KW-0597">Phosphoprotein</keyword>
<dbReference type="GO" id="GO:0004673">
    <property type="term" value="F:protein histidine kinase activity"/>
    <property type="evidence" value="ECO:0007669"/>
    <property type="project" value="UniProtKB-EC"/>
</dbReference>
<dbReference type="PANTHER" id="PTHR45453:SF1">
    <property type="entry name" value="PHOSPHATE REGULON SENSOR PROTEIN PHOR"/>
    <property type="match status" value="1"/>
</dbReference>
<proteinExistence type="predicted"/>
<dbReference type="Gene3D" id="3.30.450.20">
    <property type="entry name" value="PAS domain"/>
    <property type="match status" value="1"/>
</dbReference>
<dbReference type="InterPro" id="IPR050351">
    <property type="entry name" value="BphY/WalK/GraS-like"/>
</dbReference>
<keyword evidence="16 18" id="KW-0472">Membrane</keyword>
<dbReference type="SUPFAM" id="SSF55874">
    <property type="entry name" value="ATPase domain of HSP90 chaperone/DNA topoisomerase II/histidine kinase"/>
    <property type="match status" value="1"/>
</dbReference>
<evidence type="ECO:0000256" key="8">
    <source>
        <dbReference type="ARBA" id="ARBA00022592"/>
    </source>
</evidence>
<sequence>MFESYSGFRLLLRLSFIIGAFFLIGLAIGQVALVVIVGCCALLTWHYWQISRLNFWLWKDKRLTPPQGSGSWEGVFNGIYRLQGKNRRRVGQLAALLGRFRQGAEALPDAAVVLDANLNILWCNKLAQLVLGFVWPQDNGQRIDNLIRHPDFSNYLKNAAFNEPLELASPVSDNRLLEIRIMSYGDRQLLLIARDITRLNQLESMRKDFVANVSHELKTPLTVLQGYLEIMQTMEGEDSINQKPLALMQQQTTRMQSMVEQLLALSRIEDAENVDLSQVINMPLMLDILKEEAMALALDDYYVEFECDPQLNVHGVELQLRSACSNLISNAIRYTSPGGKISVSWQRVPTGAKFSVTDTGVGIASQHINRLTERFYRVDNARSSKTGGTGLGLAIVKHALSNHHSELMVSSTLGQGSTFSFVIPTHLIEK</sequence>
<dbReference type="InterPro" id="IPR004358">
    <property type="entry name" value="Sig_transdc_His_kin-like_C"/>
</dbReference>
<keyword evidence="14 18" id="KW-1133">Transmembrane helix</keyword>
<dbReference type="EMBL" id="JAAIKR010000003">
    <property type="protein sequence ID" value="MBR9727386.1"/>
    <property type="molecule type" value="Genomic_DNA"/>
</dbReference>
<dbReference type="Proteomes" id="UP000811844">
    <property type="component" value="Unassembled WGS sequence"/>
</dbReference>
<evidence type="ECO:0000256" key="14">
    <source>
        <dbReference type="ARBA" id="ARBA00022989"/>
    </source>
</evidence>
<protein>
    <recommendedName>
        <fullName evidence="4">Phosphate regulon sensor protein PhoR</fullName>
        <ecNumber evidence="3">2.7.13.3</ecNumber>
    </recommendedName>
</protein>
<dbReference type="EC" id="2.7.13.3" evidence="3"/>
<evidence type="ECO:0000256" key="15">
    <source>
        <dbReference type="ARBA" id="ARBA00023012"/>
    </source>
</evidence>
<evidence type="ECO:0000256" key="12">
    <source>
        <dbReference type="ARBA" id="ARBA00022777"/>
    </source>
</evidence>
<dbReference type="InterPro" id="IPR013767">
    <property type="entry name" value="PAS_fold"/>
</dbReference>
<dbReference type="InterPro" id="IPR021766">
    <property type="entry name" value="PhoR_N"/>
</dbReference>
<evidence type="ECO:0000256" key="10">
    <source>
        <dbReference type="ARBA" id="ARBA00022692"/>
    </source>
</evidence>
<evidence type="ECO:0000256" key="18">
    <source>
        <dbReference type="SAM" id="Phobius"/>
    </source>
</evidence>
<reference evidence="20 21" key="1">
    <citation type="submission" date="2020-02" db="EMBL/GenBank/DDBJ databases">
        <title>Shewanella WXL01 sp. nov., a marine bacterium isolated from green algae in Luhuitou Fringing Reef (Northern South China Sea).</title>
        <authorList>
            <person name="Wang X."/>
        </authorList>
    </citation>
    <scope>NUCLEOTIDE SEQUENCE [LARGE SCALE GENOMIC DNA]</scope>
    <source>
        <strain evidence="20 21">MCCC 1A01895</strain>
    </source>
</reference>
<dbReference type="InterPro" id="IPR036890">
    <property type="entry name" value="HATPase_C_sf"/>
</dbReference>
<dbReference type="InterPro" id="IPR003661">
    <property type="entry name" value="HisK_dim/P_dom"/>
</dbReference>
<dbReference type="InterPro" id="IPR014310">
    <property type="entry name" value="Sig_transdc_His_kinase_PhoR"/>
</dbReference>
<dbReference type="Pfam" id="PF11808">
    <property type="entry name" value="PhoR"/>
    <property type="match status" value="1"/>
</dbReference>
<name>A0ABS5I0E1_9GAMM</name>
<evidence type="ECO:0000256" key="4">
    <source>
        <dbReference type="ARBA" id="ARBA00019665"/>
    </source>
</evidence>
<dbReference type="SMART" id="SM00091">
    <property type="entry name" value="PAS"/>
    <property type="match status" value="1"/>
</dbReference>
<dbReference type="CDD" id="cd00130">
    <property type="entry name" value="PAS"/>
    <property type="match status" value="1"/>
</dbReference>
<keyword evidence="8" id="KW-0592">Phosphate transport</keyword>
<keyword evidence="13" id="KW-0067">ATP-binding</keyword>
<dbReference type="RefSeq" id="WP_153662535.1">
    <property type="nucleotide sequence ID" value="NZ_JAAIKR010000003.1"/>
</dbReference>
<dbReference type="Pfam" id="PF00512">
    <property type="entry name" value="HisKA"/>
    <property type="match status" value="1"/>
</dbReference>
<evidence type="ECO:0000256" key="1">
    <source>
        <dbReference type="ARBA" id="ARBA00000085"/>
    </source>
</evidence>
<evidence type="ECO:0000256" key="5">
    <source>
        <dbReference type="ARBA" id="ARBA00022448"/>
    </source>
</evidence>
<evidence type="ECO:0000256" key="11">
    <source>
        <dbReference type="ARBA" id="ARBA00022741"/>
    </source>
</evidence>
<evidence type="ECO:0000256" key="16">
    <source>
        <dbReference type="ARBA" id="ARBA00023136"/>
    </source>
</evidence>
<gene>
    <name evidence="20" type="primary">phoR</name>
    <name evidence="20" type="ORF">G3R48_05190</name>
</gene>
<dbReference type="PRINTS" id="PR00344">
    <property type="entry name" value="BCTRLSENSOR"/>
</dbReference>
<dbReference type="Gene3D" id="1.10.287.130">
    <property type="match status" value="1"/>
</dbReference>
<dbReference type="Pfam" id="PF00989">
    <property type="entry name" value="PAS"/>
    <property type="match status" value="1"/>
</dbReference>
<keyword evidence="9 20" id="KW-0808">Transferase</keyword>
<keyword evidence="6" id="KW-1003">Cell membrane</keyword>
<evidence type="ECO:0000313" key="20">
    <source>
        <dbReference type="EMBL" id="MBR9727386.1"/>
    </source>
</evidence>
<dbReference type="SMART" id="SM00387">
    <property type="entry name" value="HATPase_c"/>
    <property type="match status" value="1"/>
</dbReference>
<comment type="subcellular location">
    <subcellularLocation>
        <location evidence="2">Cell membrane</location>
    </subcellularLocation>
</comment>
<evidence type="ECO:0000256" key="7">
    <source>
        <dbReference type="ARBA" id="ARBA00022553"/>
    </source>
</evidence>
<dbReference type="InterPro" id="IPR000014">
    <property type="entry name" value="PAS"/>
</dbReference>
<evidence type="ECO:0000256" key="17">
    <source>
        <dbReference type="ARBA" id="ARBA00025207"/>
    </source>
</evidence>
<dbReference type="InterPro" id="IPR005467">
    <property type="entry name" value="His_kinase_dom"/>
</dbReference>